<reference evidence="2" key="1">
    <citation type="journal article" date="2019" name="ISME J.">
        <title>Virome heterogeneity and connectivity in waterfowl and shorebird communities.</title>
        <authorList>
            <person name="Wille M."/>
            <person name="Shi M."/>
            <person name="Klaassen M."/>
            <person name="Hurt A.C."/>
            <person name="Holmes E.C."/>
        </authorList>
    </citation>
    <scope>NUCLEOTIDE SEQUENCE</scope>
    <source>
        <strain evidence="2">MW26</strain>
    </source>
</reference>
<evidence type="ECO:0000256" key="1">
    <source>
        <dbReference type="SAM" id="MobiDB-lite"/>
    </source>
</evidence>
<dbReference type="EMBL" id="MK204419">
    <property type="protein sequence ID" value="QDY92376.1"/>
    <property type="molecule type" value="Genomic_RNA"/>
</dbReference>
<dbReference type="InterPro" id="IPR049178">
    <property type="entry name" value="CP_picobirnavirus_sf"/>
</dbReference>
<organism evidence="2">
    <name type="scientific">Pink-eared duck picobirnavirus</name>
    <dbReference type="NCBI Taxonomy" id="2592517"/>
    <lineage>
        <taxon>Viruses</taxon>
        <taxon>Riboviria</taxon>
        <taxon>Orthornavirae</taxon>
        <taxon>Pisuviricota</taxon>
        <taxon>Duplopiviricetes</taxon>
        <taxon>Durnavirales</taxon>
        <taxon>Picobirnaviridae</taxon>
    </lineage>
</organism>
<dbReference type="Pfam" id="PF20816">
    <property type="entry name" value="PBV_CP"/>
    <property type="match status" value="1"/>
</dbReference>
<gene>
    <name evidence="2" type="primary">CP</name>
</gene>
<proteinExistence type="predicted"/>
<feature type="region of interest" description="Disordered" evidence="1">
    <location>
        <begin position="1"/>
        <end position="53"/>
    </location>
</feature>
<dbReference type="InterPro" id="IPR048835">
    <property type="entry name" value="CP_picobirnavirus"/>
</dbReference>
<name>A0A5B8KEL6_9VIRU</name>
<dbReference type="Gene3D" id="1.20.140.120">
    <property type="match status" value="2"/>
</dbReference>
<accession>A0A5B8KEL6</accession>
<sequence>MDKTKTNAASEGKAATTNSKSKRNNRSKDFKSRSGDKATDQKRKSGGSTVSGIFRDDNPIIRDAARISMNNNLGMPLKLNSYITGEGAPNQSTDTVIPGIMALDVVPVYGISKDWNSPLNIAARQIYTFVRHVNSGHANYDAANLMMYLLMMDNAYTFHMNLVRAYGFMRAILARNRYLPSTIIAAMGFDFEDLAANMAEFRAYINMYAVRLNAMAVPNVMPIFQRHAAMFSSVFADSDTDKCQMYVYRPLMRWKFNEDAENYGLESVLYAYNPSQTFANIMATGDEILNSILHSEDWNIMSGDILHAYSPENLVRLGTIEEDLVLYPVYDREALLEIHNATICARVLKENKPFTIKESLAEDKTAGALIADYPFITNNKADWESFPVMSDRIIDMMEFEPTPSNVMKATRMSWIGEADLTNSTSAFATMGTEIVADAWIYEDPTRKDGGMRSWSTSGYPNHYVFFDCAPIWYYRYTGTSGTSIIAQGSMTNAAVVSKSTLENIHSAALLTYFGIV</sequence>
<feature type="compositionally biased region" description="Basic and acidic residues" evidence="1">
    <location>
        <begin position="26"/>
        <end position="43"/>
    </location>
</feature>
<protein>
    <submittedName>
        <fullName evidence="2">Capsid protein</fullName>
    </submittedName>
</protein>
<evidence type="ECO:0000313" key="2">
    <source>
        <dbReference type="EMBL" id="QDY92376.1"/>
    </source>
</evidence>